<sequence length="612" mass="69238">MAADNGHLPGILRLTSEIRHRIYQAAGLGRQYWWDNYTSPTIYHLGAASASEALKSDISYGDGPRTFRGLLLSCRTIYSEASALLYSENWFLVRYRSPRSLAALRALTPHALASLTNLRVVLNETSCHDDKLYESSGHCCNRGWVYKGTEADSSAPELHYGCDDCSDNVHDLPLNASSALDGGVISEWRTTAAYLASHIVPGRLELSLICDVDHGDVETAKLVLDGLGMLPRLKNCHLRLCETRDSRLQRLASEAVLKARGFAPAEPQAPSGCSDSRLLSLPLEVRLRILEHTDLITPSREVTWNRTVSDRGYYIVQASNDGRSGHEFCAAQCRGECRFARCWQEKWPEPSLGCFCRRRHTAFSTRCRCWTPPTPLFLVCRKLYEEANLIFYSKNRFIIIDSPRSSPFASRDPGEYPHASFAASQFLKQVAPRQCLGYIRFLELVFSPFNHQNLLRDGHTALQDWKETVQWVKDKLNIPALTLRLVVAGHPNPYVGTPSGGFEMTRAEGKEVLATYNRILHPLQLLSPDTGRGLARFYAKLPWPMKWSHWIHYRLGKDEEAIQGLIDSKELELKEHAELFIMGERYERVSAAAAEPEMSVWWWGRPDEYSGY</sequence>
<dbReference type="AlphaFoldDB" id="A0AAN7HH37"/>
<name>A0AAN7HH37_9PEZI</name>
<accession>A0AAN7HH37</accession>
<evidence type="ECO:0000313" key="1">
    <source>
        <dbReference type="EMBL" id="KAK4245222.1"/>
    </source>
</evidence>
<gene>
    <name evidence="1" type="ORF">C7999DRAFT_34393</name>
</gene>
<dbReference type="Proteomes" id="UP001303647">
    <property type="component" value="Unassembled WGS sequence"/>
</dbReference>
<dbReference type="PANTHER" id="PTHR42085">
    <property type="entry name" value="F-BOX DOMAIN-CONTAINING PROTEIN"/>
    <property type="match status" value="1"/>
</dbReference>
<evidence type="ECO:0000313" key="2">
    <source>
        <dbReference type="Proteomes" id="UP001303647"/>
    </source>
</evidence>
<dbReference type="EMBL" id="MU857707">
    <property type="protein sequence ID" value="KAK4245222.1"/>
    <property type="molecule type" value="Genomic_DNA"/>
</dbReference>
<dbReference type="PANTHER" id="PTHR42085:SF6">
    <property type="entry name" value="F-BOX DOMAIN-CONTAINING PROTEIN"/>
    <property type="match status" value="1"/>
</dbReference>
<organism evidence="1 2">
    <name type="scientific">Corynascus novoguineensis</name>
    <dbReference type="NCBI Taxonomy" id="1126955"/>
    <lineage>
        <taxon>Eukaryota</taxon>
        <taxon>Fungi</taxon>
        <taxon>Dikarya</taxon>
        <taxon>Ascomycota</taxon>
        <taxon>Pezizomycotina</taxon>
        <taxon>Sordariomycetes</taxon>
        <taxon>Sordariomycetidae</taxon>
        <taxon>Sordariales</taxon>
        <taxon>Chaetomiaceae</taxon>
        <taxon>Corynascus</taxon>
    </lineage>
</organism>
<evidence type="ECO:0008006" key="3">
    <source>
        <dbReference type="Google" id="ProtNLM"/>
    </source>
</evidence>
<reference evidence="1" key="1">
    <citation type="journal article" date="2023" name="Mol. Phylogenet. Evol.">
        <title>Genome-scale phylogeny and comparative genomics of the fungal order Sordariales.</title>
        <authorList>
            <person name="Hensen N."/>
            <person name="Bonometti L."/>
            <person name="Westerberg I."/>
            <person name="Brannstrom I.O."/>
            <person name="Guillou S."/>
            <person name="Cros-Aarteil S."/>
            <person name="Calhoun S."/>
            <person name="Haridas S."/>
            <person name="Kuo A."/>
            <person name="Mondo S."/>
            <person name="Pangilinan J."/>
            <person name="Riley R."/>
            <person name="LaButti K."/>
            <person name="Andreopoulos B."/>
            <person name="Lipzen A."/>
            <person name="Chen C."/>
            <person name="Yan M."/>
            <person name="Daum C."/>
            <person name="Ng V."/>
            <person name="Clum A."/>
            <person name="Steindorff A."/>
            <person name="Ohm R.A."/>
            <person name="Martin F."/>
            <person name="Silar P."/>
            <person name="Natvig D.O."/>
            <person name="Lalanne C."/>
            <person name="Gautier V."/>
            <person name="Ament-Velasquez S.L."/>
            <person name="Kruys A."/>
            <person name="Hutchinson M.I."/>
            <person name="Powell A.J."/>
            <person name="Barry K."/>
            <person name="Miller A.N."/>
            <person name="Grigoriev I.V."/>
            <person name="Debuchy R."/>
            <person name="Gladieux P."/>
            <person name="Hiltunen Thoren M."/>
            <person name="Johannesson H."/>
        </authorList>
    </citation>
    <scope>NUCLEOTIDE SEQUENCE</scope>
    <source>
        <strain evidence="1">CBS 359.72</strain>
    </source>
</reference>
<protein>
    <recommendedName>
        <fullName evidence="3">F-box domain-containing protein</fullName>
    </recommendedName>
</protein>
<reference evidence="1" key="2">
    <citation type="submission" date="2023-05" db="EMBL/GenBank/DDBJ databases">
        <authorList>
            <consortium name="Lawrence Berkeley National Laboratory"/>
            <person name="Steindorff A."/>
            <person name="Hensen N."/>
            <person name="Bonometti L."/>
            <person name="Westerberg I."/>
            <person name="Brannstrom I.O."/>
            <person name="Guillou S."/>
            <person name="Cros-Aarteil S."/>
            <person name="Calhoun S."/>
            <person name="Haridas S."/>
            <person name="Kuo A."/>
            <person name="Mondo S."/>
            <person name="Pangilinan J."/>
            <person name="Riley R."/>
            <person name="Labutti K."/>
            <person name="Andreopoulos B."/>
            <person name="Lipzen A."/>
            <person name="Chen C."/>
            <person name="Yanf M."/>
            <person name="Daum C."/>
            <person name="Ng V."/>
            <person name="Clum A."/>
            <person name="Ohm R."/>
            <person name="Martin F."/>
            <person name="Silar P."/>
            <person name="Natvig D."/>
            <person name="Lalanne C."/>
            <person name="Gautier V."/>
            <person name="Ament-Velasquez S.L."/>
            <person name="Kruys A."/>
            <person name="Hutchinson M.I."/>
            <person name="Powell A.J."/>
            <person name="Barry K."/>
            <person name="Miller A.N."/>
            <person name="Grigoriev I.V."/>
            <person name="Debuchy R."/>
            <person name="Gladieux P."/>
            <person name="Thoren M.H."/>
            <person name="Johannesson H."/>
        </authorList>
    </citation>
    <scope>NUCLEOTIDE SEQUENCE</scope>
    <source>
        <strain evidence="1">CBS 359.72</strain>
    </source>
</reference>
<comment type="caution">
    <text evidence="1">The sequence shown here is derived from an EMBL/GenBank/DDBJ whole genome shotgun (WGS) entry which is preliminary data.</text>
</comment>
<keyword evidence="2" id="KW-1185">Reference proteome</keyword>
<dbReference type="InterPro" id="IPR038883">
    <property type="entry name" value="AN11006-like"/>
</dbReference>
<proteinExistence type="predicted"/>